<dbReference type="EMBL" id="CAJVQB010132566">
    <property type="protein sequence ID" value="CAG8854043.1"/>
    <property type="molecule type" value="Genomic_DNA"/>
</dbReference>
<proteinExistence type="predicted"/>
<evidence type="ECO:0000313" key="2">
    <source>
        <dbReference type="EMBL" id="CAG8854043.1"/>
    </source>
</evidence>
<accession>A0ABN7XFH0</accession>
<dbReference type="Proteomes" id="UP000789901">
    <property type="component" value="Unassembled WGS sequence"/>
</dbReference>
<feature type="transmembrane region" description="Helical" evidence="1">
    <location>
        <begin position="25"/>
        <end position="46"/>
    </location>
</feature>
<name>A0ABN7XFH0_GIGMA</name>
<keyword evidence="1" id="KW-0812">Transmembrane</keyword>
<protein>
    <submittedName>
        <fullName evidence="2">5693_t:CDS:1</fullName>
    </submittedName>
</protein>
<feature type="non-terminal residue" evidence="2">
    <location>
        <position position="51"/>
    </location>
</feature>
<evidence type="ECO:0000256" key="1">
    <source>
        <dbReference type="SAM" id="Phobius"/>
    </source>
</evidence>
<evidence type="ECO:0000313" key="3">
    <source>
        <dbReference type="Proteomes" id="UP000789901"/>
    </source>
</evidence>
<reference evidence="2 3" key="1">
    <citation type="submission" date="2021-06" db="EMBL/GenBank/DDBJ databases">
        <authorList>
            <person name="Kallberg Y."/>
            <person name="Tangrot J."/>
            <person name="Rosling A."/>
        </authorList>
    </citation>
    <scope>NUCLEOTIDE SEQUENCE [LARGE SCALE GENOMIC DNA]</scope>
    <source>
        <strain evidence="2 3">120-4 pot B 10/14</strain>
    </source>
</reference>
<feature type="non-terminal residue" evidence="2">
    <location>
        <position position="1"/>
    </location>
</feature>
<keyword evidence="3" id="KW-1185">Reference proteome</keyword>
<sequence length="51" mass="5874">LFDLLKVTEFGRCFFAIPFILFENVANIILLITCLLLDVLGLKVLLSNRYK</sequence>
<keyword evidence="1" id="KW-1133">Transmembrane helix</keyword>
<keyword evidence="1" id="KW-0472">Membrane</keyword>
<organism evidence="2 3">
    <name type="scientific">Gigaspora margarita</name>
    <dbReference type="NCBI Taxonomy" id="4874"/>
    <lineage>
        <taxon>Eukaryota</taxon>
        <taxon>Fungi</taxon>
        <taxon>Fungi incertae sedis</taxon>
        <taxon>Mucoromycota</taxon>
        <taxon>Glomeromycotina</taxon>
        <taxon>Glomeromycetes</taxon>
        <taxon>Diversisporales</taxon>
        <taxon>Gigasporaceae</taxon>
        <taxon>Gigaspora</taxon>
    </lineage>
</organism>
<gene>
    <name evidence="2" type="ORF">GMARGA_LOCUS42864</name>
</gene>
<comment type="caution">
    <text evidence="2">The sequence shown here is derived from an EMBL/GenBank/DDBJ whole genome shotgun (WGS) entry which is preliminary data.</text>
</comment>